<dbReference type="Proteomes" id="UP001062846">
    <property type="component" value="Chromosome 10"/>
</dbReference>
<comment type="caution">
    <text evidence="1">The sequence shown here is derived from an EMBL/GenBank/DDBJ whole genome shotgun (WGS) entry which is preliminary data.</text>
</comment>
<dbReference type="EMBL" id="CM046397">
    <property type="protein sequence ID" value="KAI8536819.1"/>
    <property type="molecule type" value="Genomic_DNA"/>
</dbReference>
<name>A0ACC0M7F2_RHOML</name>
<sequence length="101" mass="11677">MWMEALQAVKDMFPSMSNSELMAQMGNSVAVSPHKSRQRLLEEGLTVGRSLRVSYPLYLIIYCYLSRSSFYSLMRRLEVCTLQLIIFYVSFCTSIFLFPPS</sequence>
<evidence type="ECO:0000313" key="1">
    <source>
        <dbReference type="EMBL" id="KAI8536819.1"/>
    </source>
</evidence>
<accession>A0ACC0M7F2</accession>
<organism evidence="1 2">
    <name type="scientific">Rhododendron molle</name>
    <name type="common">Chinese azalea</name>
    <name type="synonym">Azalea mollis</name>
    <dbReference type="NCBI Taxonomy" id="49168"/>
    <lineage>
        <taxon>Eukaryota</taxon>
        <taxon>Viridiplantae</taxon>
        <taxon>Streptophyta</taxon>
        <taxon>Embryophyta</taxon>
        <taxon>Tracheophyta</taxon>
        <taxon>Spermatophyta</taxon>
        <taxon>Magnoliopsida</taxon>
        <taxon>eudicotyledons</taxon>
        <taxon>Gunneridae</taxon>
        <taxon>Pentapetalae</taxon>
        <taxon>asterids</taxon>
        <taxon>Ericales</taxon>
        <taxon>Ericaceae</taxon>
        <taxon>Ericoideae</taxon>
        <taxon>Rhodoreae</taxon>
        <taxon>Rhododendron</taxon>
    </lineage>
</organism>
<keyword evidence="2" id="KW-1185">Reference proteome</keyword>
<proteinExistence type="predicted"/>
<reference evidence="1" key="1">
    <citation type="submission" date="2022-02" db="EMBL/GenBank/DDBJ databases">
        <title>Plant Genome Project.</title>
        <authorList>
            <person name="Zhang R.-G."/>
        </authorList>
    </citation>
    <scope>NUCLEOTIDE SEQUENCE</scope>
    <source>
        <strain evidence="1">AT1</strain>
    </source>
</reference>
<gene>
    <name evidence="1" type="ORF">RHMOL_Rhmol10G0286200</name>
</gene>
<evidence type="ECO:0000313" key="2">
    <source>
        <dbReference type="Proteomes" id="UP001062846"/>
    </source>
</evidence>
<protein>
    <submittedName>
        <fullName evidence="1">Uncharacterized protein</fullName>
    </submittedName>
</protein>